<keyword evidence="3" id="KW-1185">Reference proteome</keyword>
<gene>
    <name evidence="2" type="ORF">SporoS204_00105</name>
</gene>
<reference evidence="2 3" key="1">
    <citation type="submission" date="2016-04" db="EMBL/GenBank/DDBJ databases">
        <title>Comparative Genomics and Epigenetics of Sporosarcina ureae.</title>
        <authorList>
            <person name="Oliver A.S."/>
            <person name="Cooper K.K."/>
        </authorList>
    </citation>
    <scope>NUCLEOTIDE SEQUENCE [LARGE SCALE GENOMIC DNA]</scope>
    <source>
        <strain evidence="2 3">S204</strain>
    </source>
</reference>
<dbReference type="Pfam" id="PF06691">
    <property type="entry name" value="DUF1189"/>
    <property type="match status" value="1"/>
</dbReference>
<accession>A0ABN4YIP5</accession>
<feature type="transmembrane region" description="Helical" evidence="1">
    <location>
        <begin position="115"/>
        <end position="136"/>
    </location>
</feature>
<keyword evidence="1" id="KW-1133">Transmembrane helix</keyword>
<name>A0ABN4YIP5_SPOUR</name>
<proteinExistence type="predicted"/>
<evidence type="ECO:0000313" key="3">
    <source>
        <dbReference type="Proteomes" id="UP000192486"/>
    </source>
</evidence>
<feature type="transmembrane region" description="Helical" evidence="1">
    <location>
        <begin position="28"/>
        <end position="50"/>
    </location>
</feature>
<evidence type="ECO:0008006" key="4">
    <source>
        <dbReference type="Google" id="ProtNLM"/>
    </source>
</evidence>
<evidence type="ECO:0000313" key="2">
    <source>
        <dbReference type="EMBL" id="ARF12707.1"/>
    </source>
</evidence>
<feature type="transmembrane region" description="Helical" evidence="1">
    <location>
        <begin position="142"/>
        <end position="162"/>
    </location>
</feature>
<protein>
    <recommendedName>
        <fullName evidence="4">4-hydroxy-3-methylbut-2-en-1-yl diphosphate synthase</fullName>
    </recommendedName>
</protein>
<dbReference type="InterPro" id="IPR009574">
    <property type="entry name" value="DUF1189"/>
</dbReference>
<dbReference type="RefSeq" id="WP_029054511.1">
    <property type="nucleotide sequence ID" value="NZ_CP015108.1"/>
</dbReference>
<sequence>MKFHQLFKASLHEPKKLAAFRLLSIGKVIQYIFVFIFLYTGVSFLQFVIGDQTLFQSSPELAEIGETIGFLIYPIAFVLQLVIITSYLFIRISIFAIIGVLLLKLLHRRGEFRFMWRTAAIAATLPILLTMAFEFVPSIQSYSLSIASLVHLLYVWRAAVYYPKQPR</sequence>
<evidence type="ECO:0000256" key="1">
    <source>
        <dbReference type="SAM" id="Phobius"/>
    </source>
</evidence>
<keyword evidence="1" id="KW-0812">Transmembrane</keyword>
<keyword evidence="1" id="KW-0472">Membrane</keyword>
<dbReference type="EMBL" id="CP015108">
    <property type="protein sequence ID" value="ARF12707.1"/>
    <property type="molecule type" value="Genomic_DNA"/>
</dbReference>
<organism evidence="2 3">
    <name type="scientific">Sporosarcina ureae</name>
    <dbReference type="NCBI Taxonomy" id="1571"/>
    <lineage>
        <taxon>Bacteria</taxon>
        <taxon>Bacillati</taxon>
        <taxon>Bacillota</taxon>
        <taxon>Bacilli</taxon>
        <taxon>Bacillales</taxon>
        <taxon>Caryophanaceae</taxon>
        <taxon>Sporosarcina</taxon>
    </lineage>
</organism>
<feature type="transmembrane region" description="Helical" evidence="1">
    <location>
        <begin position="70"/>
        <end position="103"/>
    </location>
</feature>
<dbReference type="Proteomes" id="UP000192486">
    <property type="component" value="Chromosome"/>
</dbReference>